<name>A0A409W1M2_9AGAR</name>
<protein>
    <recommendedName>
        <fullName evidence="3">F-box domain-containing protein</fullName>
    </recommendedName>
</protein>
<proteinExistence type="predicted"/>
<keyword evidence="2" id="KW-1185">Reference proteome</keyword>
<evidence type="ECO:0008006" key="3">
    <source>
        <dbReference type="Google" id="ProtNLM"/>
    </source>
</evidence>
<dbReference type="InParanoid" id="A0A409W1M2"/>
<dbReference type="EMBL" id="NHYE01005459">
    <property type="protein sequence ID" value="PPQ72400.1"/>
    <property type="molecule type" value="Genomic_DNA"/>
</dbReference>
<dbReference type="AlphaFoldDB" id="A0A409W1M2"/>
<gene>
    <name evidence="1" type="ORF">CVT26_003794</name>
</gene>
<sequence>MLDRHSPQSGELGHFPRLPLDVLANIIGELDPQHPRDAYTLRSLSLSCHSALHFSQMALFKSVDVVLSSRGSFSQRVLRLKSAVSSPRIAQYVRHFKIVLDVREQDCGPEISTALGELGSLLPNLKDIHSFTLRCAFLKSLVRQKKCLDWCSLDPAFRGAVEGVIASPALVHLQIARVEKFPLNVFLDHASWIDLVVEEPYVIDIRIVSPLMPGAAESKDTDVSGVHRTIAHVRSYSVAEGSRGSWPFDETYCVRPDAVLITGFDYPFNLSNLRRASVYWWHRGAARDTLHVVPFQLSLRSFACTGTAQPYDILFQGLILWRDSL</sequence>
<organism evidence="1 2">
    <name type="scientific">Gymnopilus dilepis</name>
    <dbReference type="NCBI Taxonomy" id="231916"/>
    <lineage>
        <taxon>Eukaryota</taxon>
        <taxon>Fungi</taxon>
        <taxon>Dikarya</taxon>
        <taxon>Basidiomycota</taxon>
        <taxon>Agaricomycotina</taxon>
        <taxon>Agaricomycetes</taxon>
        <taxon>Agaricomycetidae</taxon>
        <taxon>Agaricales</taxon>
        <taxon>Agaricineae</taxon>
        <taxon>Hymenogastraceae</taxon>
        <taxon>Gymnopilus</taxon>
    </lineage>
</organism>
<dbReference type="Proteomes" id="UP000284706">
    <property type="component" value="Unassembled WGS sequence"/>
</dbReference>
<evidence type="ECO:0000313" key="2">
    <source>
        <dbReference type="Proteomes" id="UP000284706"/>
    </source>
</evidence>
<dbReference type="OrthoDB" id="10571937at2759"/>
<accession>A0A409W1M2</accession>
<reference evidence="1 2" key="1">
    <citation type="journal article" date="2018" name="Evol. Lett.">
        <title>Horizontal gene cluster transfer increased hallucinogenic mushroom diversity.</title>
        <authorList>
            <person name="Reynolds H.T."/>
            <person name="Vijayakumar V."/>
            <person name="Gluck-Thaler E."/>
            <person name="Korotkin H.B."/>
            <person name="Matheny P.B."/>
            <person name="Slot J.C."/>
        </authorList>
    </citation>
    <scope>NUCLEOTIDE SEQUENCE [LARGE SCALE GENOMIC DNA]</scope>
    <source>
        <strain evidence="1 2">SRW20</strain>
    </source>
</reference>
<evidence type="ECO:0000313" key="1">
    <source>
        <dbReference type="EMBL" id="PPQ72400.1"/>
    </source>
</evidence>
<comment type="caution">
    <text evidence="1">The sequence shown here is derived from an EMBL/GenBank/DDBJ whole genome shotgun (WGS) entry which is preliminary data.</text>
</comment>